<evidence type="ECO:0000313" key="3">
    <source>
        <dbReference type="Proteomes" id="UP001153678"/>
    </source>
</evidence>
<name>A0A9W4SH47_9GLOM</name>
<feature type="compositionally biased region" description="Low complexity" evidence="1">
    <location>
        <begin position="210"/>
        <end position="223"/>
    </location>
</feature>
<dbReference type="Gene3D" id="1.25.40.10">
    <property type="entry name" value="Tetratricopeptide repeat domain"/>
    <property type="match status" value="1"/>
</dbReference>
<proteinExistence type="predicted"/>
<dbReference type="SUPFAM" id="SSF81901">
    <property type="entry name" value="HCP-like"/>
    <property type="match status" value="1"/>
</dbReference>
<dbReference type="PANTHER" id="PTHR43628:SF1">
    <property type="entry name" value="CHITIN SYNTHASE REGULATORY FACTOR 2-RELATED"/>
    <property type="match status" value="1"/>
</dbReference>
<dbReference type="OrthoDB" id="2384430at2759"/>
<keyword evidence="3" id="KW-1185">Reference proteome</keyword>
<accession>A0A9W4SH47</accession>
<evidence type="ECO:0000313" key="2">
    <source>
        <dbReference type="EMBL" id="CAI2168345.1"/>
    </source>
</evidence>
<dbReference type="PANTHER" id="PTHR43628">
    <property type="entry name" value="ACTIVATOR OF C KINASE PROTEIN 1-RELATED"/>
    <property type="match status" value="1"/>
</dbReference>
<dbReference type="SMART" id="SM00671">
    <property type="entry name" value="SEL1"/>
    <property type="match status" value="3"/>
</dbReference>
<dbReference type="InterPro" id="IPR011009">
    <property type="entry name" value="Kinase-like_dom_sf"/>
</dbReference>
<dbReference type="InterPro" id="IPR011990">
    <property type="entry name" value="TPR-like_helical_dom_sf"/>
</dbReference>
<sequence>MRMTALLKRESYDFCLAIRILQGLREQVVTNTPPDYVELYKECWDGEPNNRPDMEQVVTRLKEIVKASNHQISDPGLNFNLGIISDKLFFMLQYFYKMYSSTTEPEKSLELSTNSFASISNLSQSIQSFDTEDSTEYTTIKSDWHRDSVNINNDTLQEDLSQSDLNFTKESTEPATIKSNGHQDSVNIIVQEDISQSDQNFNATIESDGQQDSNNDSSNDSSQEQPIKKPRRKSFKSFLNIFHKKSLVTLIGETIDVISKITNEVKFGDEQKNALLNHFTISKIKKIYTTVLNDQNNTNNVFLLGYFNCLGIETDEDHDKAFNLFSNASEQGHILAGYYVGICHHHGIGTVKNEILAFKSFEKVANEDFTAGQLEVGYFYAKGIGVQEDSKMAADWYNKASRNSIHGRSYKRWRGANLSSP</sequence>
<dbReference type="InterPro" id="IPR006597">
    <property type="entry name" value="Sel1-like"/>
</dbReference>
<dbReference type="AlphaFoldDB" id="A0A9W4SH47"/>
<evidence type="ECO:0000256" key="1">
    <source>
        <dbReference type="SAM" id="MobiDB-lite"/>
    </source>
</evidence>
<dbReference type="SUPFAM" id="SSF56112">
    <property type="entry name" value="Protein kinase-like (PK-like)"/>
    <property type="match status" value="1"/>
</dbReference>
<dbReference type="Pfam" id="PF08238">
    <property type="entry name" value="Sel1"/>
    <property type="match status" value="3"/>
</dbReference>
<organism evidence="2 3">
    <name type="scientific">Funneliformis geosporum</name>
    <dbReference type="NCBI Taxonomy" id="1117311"/>
    <lineage>
        <taxon>Eukaryota</taxon>
        <taxon>Fungi</taxon>
        <taxon>Fungi incertae sedis</taxon>
        <taxon>Mucoromycota</taxon>
        <taxon>Glomeromycotina</taxon>
        <taxon>Glomeromycetes</taxon>
        <taxon>Glomerales</taxon>
        <taxon>Glomeraceae</taxon>
        <taxon>Funneliformis</taxon>
    </lineage>
</organism>
<dbReference type="InterPro" id="IPR052945">
    <property type="entry name" value="Mitotic_Regulator"/>
</dbReference>
<comment type="caution">
    <text evidence="2">The sequence shown here is derived from an EMBL/GenBank/DDBJ whole genome shotgun (WGS) entry which is preliminary data.</text>
</comment>
<protein>
    <submittedName>
        <fullName evidence="2">2561_t:CDS:1</fullName>
    </submittedName>
</protein>
<reference evidence="2" key="1">
    <citation type="submission" date="2022-08" db="EMBL/GenBank/DDBJ databases">
        <authorList>
            <person name="Kallberg Y."/>
            <person name="Tangrot J."/>
            <person name="Rosling A."/>
        </authorList>
    </citation>
    <scope>NUCLEOTIDE SEQUENCE</scope>
    <source>
        <strain evidence="2">Wild A</strain>
    </source>
</reference>
<feature type="region of interest" description="Disordered" evidence="1">
    <location>
        <begin position="204"/>
        <end position="231"/>
    </location>
</feature>
<gene>
    <name evidence="2" type="ORF">FWILDA_LOCUS3536</name>
</gene>
<dbReference type="EMBL" id="CAMKVN010000475">
    <property type="protein sequence ID" value="CAI2168345.1"/>
    <property type="molecule type" value="Genomic_DNA"/>
</dbReference>
<dbReference type="Proteomes" id="UP001153678">
    <property type="component" value="Unassembled WGS sequence"/>
</dbReference>
<dbReference type="Gene3D" id="1.10.510.10">
    <property type="entry name" value="Transferase(Phosphotransferase) domain 1"/>
    <property type="match status" value="1"/>
</dbReference>